<dbReference type="Pfam" id="PF14498">
    <property type="entry name" value="Glyco_hyd_65N_2"/>
    <property type="match status" value="1"/>
</dbReference>
<dbReference type="Gene3D" id="2.70.98.50">
    <property type="entry name" value="putative glycoside hydrolase family protein from bacillus halodurans"/>
    <property type="match status" value="1"/>
</dbReference>
<comment type="caution">
    <text evidence="5">The sequence shown here is derived from an EMBL/GenBank/DDBJ whole genome shotgun (WGS) entry which is preliminary data.</text>
</comment>
<dbReference type="InterPro" id="IPR054363">
    <property type="entry name" value="GH95_cat"/>
</dbReference>
<keyword evidence="1" id="KW-0732">Signal</keyword>
<evidence type="ECO:0000259" key="3">
    <source>
        <dbReference type="Pfam" id="PF21307"/>
    </source>
</evidence>
<dbReference type="InterPro" id="IPR049053">
    <property type="entry name" value="AFCA-like_C"/>
</dbReference>
<feature type="domain" description="Alpha fucosidase A-like C-terminal" evidence="3">
    <location>
        <begin position="722"/>
        <end position="790"/>
    </location>
</feature>
<dbReference type="Proteomes" id="UP000013909">
    <property type="component" value="Unassembled WGS sequence"/>
</dbReference>
<dbReference type="FunFam" id="1.50.10.10:FF:000028">
    <property type="entry name" value="Alpha-L-fucosidase 2"/>
    <property type="match status" value="1"/>
</dbReference>
<dbReference type="PROSITE" id="PS51257">
    <property type="entry name" value="PROKAR_LIPOPROTEIN"/>
    <property type="match status" value="1"/>
</dbReference>
<gene>
    <name evidence="5" type="ORF">ADIS_1249</name>
</gene>
<protein>
    <submittedName>
        <fullName evidence="5">Putative large secreted protein</fullName>
    </submittedName>
</protein>
<feature type="domain" description="Glycosyl hydrolase family 95 catalytic" evidence="4">
    <location>
        <begin position="313"/>
        <end position="720"/>
    </location>
</feature>
<feature type="chain" id="PRO_5004451214" evidence="1">
    <location>
        <begin position="23"/>
        <end position="805"/>
    </location>
</feature>
<dbReference type="Gene3D" id="2.60.40.1180">
    <property type="entry name" value="Golgi alpha-mannosidase II"/>
    <property type="match status" value="1"/>
</dbReference>
<dbReference type="PANTHER" id="PTHR31084:SF0">
    <property type="entry name" value="ALPHA-L-FUCOSIDASE 2"/>
    <property type="match status" value="1"/>
</dbReference>
<dbReference type="InterPro" id="IPR016518">
    <property type="entry name" value="Alpha-L-fucosidase"/>
</dbReference>
<keyword evidence="6" id="KW-1185">Reference proteome</keyword>
<name>R7ZW65_9BACT</name>
<evidence type="ECO:0000313" key="5">
    <source>
        <dbReference type="EMBL" id="EON78386.1"/>
    </source>
</evidence>
<dbReference type="OrthoDB" id="9802600at2"/>
<dbReference type="GO" id="GO:0005975">
    <property type="term" value="P:carbohydrate metabolic process"/>
    <property type="evidence" value="ECO:0007669"/>
    <property type="project" value="InterPro"/>
</dbReference>
<evidence type="ECO:0000259" key="4">
    <source>
        <dbReference type="Pfam" id="PF22124"/>
    </source>
</evidence>
<dbReference type="AlphaFoldDB" id="R7ZW65"/>
<dbReference type="STRING" id="1232681.ADIS_1249"/>
<dbReference type="InterPro" id="IPR013780">
    <property type="entry name" value="Glyco_hydro_b"/>
</dbReference>
<dbReference type="SUPFAM" id="SSF48208">
    <property type="entry name" value="Six-hairpin glycosidases"/>
    <property type="match status" value="1"/>
</dbReference>
<evidence type="ECO:0000259" key="2">
    <source>
        <dbReference type="Pfam" id="PF14498"/>
    </source>
</evidence>
<dbReference type="InterPro" id="IPR008928">
    <property type="entry name" value="6-hairpin_glycosidase_sf"/>
</dbReference>
<dbReference type="GO" id="GO:0004560">
    <property type="term" value="F:alpha-L-fucosidase activity"/>
    <property type="evidence" value="ECO:0007669"/>
    <property type="project" value="InterPro"/>
</dbReference>
<dbReference type="Gene3D" id="1.50.10.10">
    <property type="match status" value="1"/>
</dbReference>
<feature type="signal peptide" evidence="1">
    <location>
        <begin position="1"/>
        <end position="22"/>
    </location>
</feature>
<dbReference type="InterPro" id="IPR027414">
    <property type="entry name" value="GH95_N_dom"/>
</dbReference>
<organism evidence="5 6">
    <name type="scientific">Lunatimonas lonarensis</name>
    <dbReference type="NCBI Taxonomy" id="1232681"/>
    <lineage>
        <taxon>Bacteria</taxon>
        <taxon>Pseudomonadati</taxon>
        <taxon>Bacteroidota</taxon>
        <taxon>Cytophagia</taxon>
        <taxon>Cytophagales</taxon>
        <taxon>Cyclobacteriaceae</taxon>
    </lineage>
</organism>
<dbReference type="Pfam" id="PF21307">
    <property type="entry name" value="Glyco_hydro_95_C"/>
    <property type="match status" value="1"/>
</dbReference>
<proteinExistence type="predicted"/>
<dbReference type="InterPro" id="IPR012341">
    <property type="entry name" value="6hp_glycosidase-like_sf"/>
</dbReference>
<dbReference type="RefSeq" id="WP_010853395.1">
    <property type="nucleotide sequence ID" value="NZ_AQHR01000040.1"/>
</dbReference>
<evidence type="ECO:0000313" key="6">
    <source>
        <dbReference type="Proteomes" id="UP000013909"/>
    </source>
</evidence>
<dbReference type="PIRSF" id="PIRSF007663">
    <property type="entry name" value="UCP007663"/>
    <property type="match status" value="1"/>
</dbReference>
<reference evidence="5 6" key="1">
    <citation type="submission" date="2013-02" db="EMBL/GenBank/DDBJ databases">
        <title>A novel strain isolated from Lonar lake, Maharashtra, India.</title>
        <authorList>
            <person name="Singh A."/>
        </authorList>
    </citation>
    <scope>NUCLEOTIDE SEQUENCE [LARGE SCALE GENOMIC DNA]</scope>
    <source>
        <strain evidence="5 6">AK24</strain>
    </source>
</reference>
<dbReference type="EMBL" id="AQHR01000040">
    <property type="protein sequence ID" value="EON78386.1"/>
    <property type="molecule type" value="Genomic_DNA"/>
</dbReference>
<dbReference type="PANTHER" id="PTHR31084">
    <property type="entry name" value="ALPHA-L-FUCOSIDASE 2"/>
    <property type="match status" value="1"/>
</dbReference>
<dbReference type="PATRIC" id="fig|1288963.3.peg.1247"/>
<dbReference type="Pfam" id="PF22124">
    <property type="entry name" value="Glyco_hydro_95_cat"/>
    <property type="match status" value="1"/>
</dbReference>
<feature type="domain" description="Glycosyl hydrolase family 95 N-terminal" evidence="2">
    <location>
        <begin position="36"/>
        <end position="286"/>
    </location>
</feature>
<accession>R7ZW65</accession>
<evidence type="ECO:0000256" key="1">
    <source>
        <dbReference type="SAM" id="SignalP"/>
    </source>
</evidence>
<sequence length="805" mass="89907">MKNSVKKLTLLGLFTLAGIVFSSCSPEESPKDHVKLWYSSPAKVIENEKFSHQREWLKALPLGNGSLGAMVFGDVNLERIQLNEQTMWSGSPTDNDNPEAPKALEKIRNLLYQGKYLEATQLTNETQICLGVGSKRGGPFGSFQTLGELWFDFGTDAEFHNYHRELDLEDAVVRVNYTQDGVNYSREVFASYPDQVLVARFSADQPGSISFSCKMDRLERFTTHTEDQQLVMKGALSDGKGGDGLEYMARLAALNTNGTVSYTDSTVIVKDADEVTMILSASTDYVLSYPSYKGTDYEHVTDTHLKAALKVPYEQLLQRHLDEYKSYFDRVQFRLGESRIDDIPTDERIANAKLGRGDSRLVELIFQYGRYLLIASSRPGTMPANLQGLWADQVHSPWNGDYHTDVNIQMNYWPAGVTNLSELQLPMFDLITSLVKPGERTAKIQYNHNGWVVHPITNVWGFTSPGEKASWGMHLGAGAWLCTHIWEHYLYTGDREFLAQMYPVMRGSVMFYLDWLVQHPQTGKLVSGPAVSPENTFVAPDGSHSQISMGPAHDQQVIWQLFTDFVSTSTELNKTDELVKKVLDARERLAGPKIGSDGRIMEWAEEFPEVEPGHRHISHLFAMHPGSQINMEETPELAAAAKKSLEFRIQNGVGHTQAGTFGWSAAWLISQYARLLEPEKANESLNTILSGSVAPNLFNLHPPFQIDGNFGTTAGIAEMLIQSHTGAIQLLPALPIEWSSGGVKGLKARGGFEVDIHWEENRLTHALIKSHRAGSVVVRYLGKEAKIEFNGRGTKTVRLLDFKLG</sequence>